<evidence type="ECO:0000256" key="5">
    <source>
        <dbReference type="ARBA" id="ARBA00012045"/>
    </source>
</evidence>
<evidence type="ECO:0000256" key="3">
    <source>
        <dbReference type="ARBA" id="ARBA00002933"/>
    </source>
</evidence>
<protein>
    <recommendedName>
        <fullName evidence="6">Adenine DNA glycosylase</fullName>
        <ecNumber evidence="5">3.2.2.31</ecNumber>
    </recommendedName>
</protein>
<dbReference type="GO" id="GO:0046872">
    <property type="term" value="F:metal ion binding"/>
    <property type="evidence" value="ECO:0007669"/>
    <property type="project" value="UniProtKB-KW"/>
</dbReference>
<dbReference type="InterPro" id="IPR011257">
    <property type="entry name" value="DNA_glycosylase"/>
</dbReference>
<dbReference type="GO" id="GO:0051536">
    <property type="term" value="F:iron-sulfur cluster binding"/>
    <property type="evidence" value="ECO:0007669"/>
    <property type="project" value="UniProtKB-KW"/>
</dbReference>
<evidence type="ECO:0000256" key="4">
    <source>
        <dbReference type="ARBA" id="ARBA00008343"/>
    </source>
</evidence>
<evidence type="ECO:0000256" key="8">
    <source>
        <dbReference type="ARBA" id="ARBA00022763"/>
    </source>
</evidence>
<dbReference type="Pfam" id="PF00633">
    <property type="entry name" value="HHH"/>
    <property type="match status" value="1"/>
</dbReference>
<evidence type="ECO:0000256" key="9">
    <source>
        <dbReference type="ARBA" id="ARBA00022801"/>
    </source>
</evidence>
<evidence type="ECO:0000313" key="15">
    <source>
        <dbReference type="EMBL" id="RZO25543.1"/>
    </source>
</evidence>
<keyword evidence="10" id="KW-0408">Iron</keyword>
<comment type="cofactor">
    <cofactor evidence="2">
        <name>[4Fe-4S] cluster</name>
        <dbReference type="ChEBI" id="CHEBI:49883"/>
    </cofactor>
</comment>
<keyword evidence="12" id="KW-0234">DNA repair</keyword>
<dbReference type="GO" id="GO:0035485">
    <property type="term" value="F:adenine/guanine mispair binding"/>
    <property type="evidence" value="ECO:0007669"/>
    <property type="project" value="TreeGrafter"/>
</dbReference>
<dbReference type="PANTHER" id="PTHR42944:SF1">
    <property type="entry name" value="ADENINE DNA GLYCOSYLASE"/>
    <property type="match status" value="1"/>
</dbReference>
<dbReference type="PANTHER" id="PTHR42944">
    <property type="entry name" value="ADENINE DNA GLYCOSYLASE"/>
    <property type="match status" value="1"/>
</dbReference>
<dbReference type="GO" id="GO:0006298">
    <property type="term" value="P:mismatch repair"/>
    <property type="evidence" value="ECO:0007669"/>
    <property type="project" value="TreeGrafter"/>
</dbReference>
<proteinExistence type="inferred from homology"/>
<dbReference type="GO" id="GO:0006284">
    <property type="term" value="P:base-excision repair"/>
    <property type="evidence" value="ECO:0007669"/>
    <property type="project" value="InterPro"/>
</dbReference>
<reference evidence="15 16" key="1">
    <citation type="submission" date="2019-02" db="EMBL/GenBank/DDBJ databases">
        <title>Prokaryotic population dynamics and viral predation in marine succession experiment using metagenomics: the confinement effect.</title>
        <authorList>
            <person name="Haro-Moreno J.M."/>
            <person name="Rodriguez-Valera F."/>
            <person name="Lopez-Perez M."/>
        </authorList>
    </citation>
    <scope>NUCLEOTIDE SEQUENCE [LARGE SCALE GENOMIC DNA]</scope>
    <source>
        <strain evidence="15">MED-G159</strain>
    </source>
</reference>
<comment type="caution">
    <text evidence="15">The sequence shown here is derived from an EMBL/GenBank/DDBJ whole genome shotgun (WGS) entry which is preliminary data.</text>
</comment>
<keyword evidence="9" id="KW-0378">Hydrolase</keyword>
<dbReference type="Pfam" id="PF00730">
    <property type="entry name" value="HhH-GPD"/>
    <property type="match status" value="1"/>
</dbReference>
<dbReference type="EC" id="3.2.2.31" evidence="5"/>
<evidence type="ECO:0000256" key="12">
    <source>
        <dbReference type="ARBA" id="ARBA00023204"/>
    </source>
</evidence>
<dbReference type="Proteomes" id="UP000315825">
    <property type="component" value="Unassembled WGS sequence"/>
</dbReference>
<dbReference type="Gene3D" id="1.10.1670.10">
    <property type="entry name" value="Helix-hairpin-Helix base-excision DNA repair enzymes (C-terminal)"/>
    <property type="match status" value="1"/>
</dbReference>
<dbReference type="CDD" id="cd00056">
    <property type="entry name" value="ENDO3c"/>
    <property type="match status" value="1"/>
</dbReference>
<keyword evidence="13" id="KW-0326">Glycosidase</keyword>
<keyword evidence="7" id="KW-0479">Metal-binding</keyword>
<comment type="catalytic activity">
    <reaction evidence="1">
        <text>Hydrolyzes free adenine bases from 7,8-dihydro-8-oxoguanine:adenine mismatched double-stranded DNA, leaving an apurinic site.</text>
        <dbReference type="EC" id="3.2.2.31"/>
    </reaction>
</comment>
<dbReference type="SUPFAM" id="SSF48150">
    <property type="entry name" value="DNA-glycosylase"/>
    <property type="match status" value="1"/>
</dbReference>
<organism evidence="15 16">
    <name type="scientific">SAR86 cluster bacterium</name>
    <dbReference type="NCBI Taxonomy" id="2030880"/>
    <lineage>
        <taxon>Bacteria</taxon>
        <taxon>Pseudomonadati</taxon>
        <taxon>Pseudomonadota</taxon>
        <taxon>Gammaproteobacteria</taxon>
        <taxon>SAR86 cluster</taxon>
    </lineage>
</organism>
<dbReference type="InterPro" id="IPR003265">
    <property type="entry name" value="HhH-GPD_domain"/>
</dbReference>
<dbReference type="GO" id="GO:0000701">
    <property type="term" value="F:purine-specific mismatch base pair DNA N-glycosylase activity"/>
    <property type="evidence" value="ECO:0007669"/>
    <property type="project" value="UniProtKB-EC"/>
</dbReference>
<dbReference type="SMART" id="SM00478">
    <property type="entry name" value="ENDO3c"/>
    <property type="match status" value="1"/>
</dbReference>
<evidence type="ECO:0000256" key="1">
    <source>
        <dbReference type="ARBA" id="ARBA00000843"/>
    </source>
</evidence>
<evidence type="ECO:0000256" key="2">
    <source>
        <dbReference type="ARBA" id="ARBA00001966"/>
    </source>
</evidence>
<dbReference type="InterPro" id="IPR044298">
    <property type="entry name" value="MIG/MutY"/>
</dbReference>
<dbReference type="InterPro" id="IPR023170">
    <property type="entry name" value="HhH_base_excis_C"/>
</dbReference>
<feature type="domain" description="HhH-GPD" evidence="14">
    <location>
        <begin position="41"/>
        <end position="187"/>
    </location>
</feature>
<dbReference type="Gene3D" id="1.10.340.30">
    <property type="entry name" value="Hypothetical protein, domain 2"/>
    <property type="match status" value="1"/>
</dbReference>
<name>A0A520MWF1_9GAMM</name>
<evidence type="ECO:0000256" key="13">
    <source>
        <dbReference type="ARBA" id="ARBA00023295"/>
    </source>
</evidence>
<dbReference type="EMBL" id="SHBE01000015">
    <property type="protein sequence ID" value="RZO25543.1"/>
    <property type="molecule type" value="Genomic_DNA"/>
</dbReference>
<evidence type="ECO:0000313" key="16">
    <source>
        <dbReference type="Proteomes" id="UP000315825"/>
    </source>
</evidence>
<dbReference type="GO" id="GO:0034039">
    <property type="term" value="F:8-oxo-7,8-dihydroguanine DNA N-glycosylase activity"/>
    <property type="evidence" value="ECO:0007669"/>
    <property type="project" value="TreeGrafter"/>
</dbReference>
<sequence length="317" mass="37060">MKRCKELSGSLVSKWYKKSGRKDLPWRDNISPYRVWISEIILQQTQVKTGIDYFENFVSSYPNLKSIKDASEDDIYKLWRGLGYYRRASYIYQAKEIIHKKFAGKFPESYDSIISLPGIGRSTAGAILSIAFKKPYPILDGNVKRVISRFFYKKDFNENLFWKLSSSLIDTKDPFSYQQGIMDIGATVCHKKIPNCENCPLKLNCKSKINNNFFILPSKKVKKKNVYLHFLIHQDDNKVFLIKDTKLGFWKNLWIPPYEIREQSEYDVRHNLSHRNLFITFNNAETPTKAEGGKWFAKEKLKNLATPKPISDKLLKI</sequence>
<accession>A0A520MWF1</accession>
<dbReference type="InterPro" id="IPR004036">
    <property type="entry name" value="Endonuclease-III-like_CS2"/>
</dbReference>
<dbReference type="PROSITE" id="PS01155">
    <property type="entry name" value="ENDONUCLEASE_III_2"/>
    <property type="match status" value="1"/>
</dbReference>
<evidence type="ECO:0000259" key="14">
    <source>
        <dbReference type="SMART" id="SM00478"/>
    </source>
</evidence>
<keyword evidence="8" id="KW-0227">DNA damage</keyword>
<dbReference type="SUPFAM" id="SSF55811">
    <property type="entry name" value="Nudix"/>
    <property type="match status" value="1"/>
</dbReference>
<dbReference type="InterPro" id="IPR000445">
    <property type="entry name" value="HhH_motif"/>
</dbReference>
<dbReference type="AlphaFoldDB" id="A0A520MWF1"/>
<evidence type="ECO:0000256" key="11">
    <source>
        <dbReference type="ARBA" id="ARBA00023014"/>
    </source>
</evidence>
<dbReference type="InterPro" id="IPR015797">
    <property type="entry name" value="NUDIX_hydrolase-like_dom_sf"/>
</dbReference>
<evidence type="ECO:0000256" key="7">
    <source>
        <dbReference type="ARBA" id="ARBA00022723"/>
    </source>
</evidence>
<evidence type="ECO:0000256" key="6">
    <source>
        <dbReference type="ARBA" id="ARBA00022023"/>
    </source>
</evidence>
<evidence type="ECO:0000256" key="10">
    <source>
        <dbReference type="ARBA" id="ARBA00023004"/>
    </source>
</evidence>
<comment type="function">
    <text evidence="3">Adenine glycosylase active on G-A mispairs. MutY also corrects error-prone DNA synthesis past GO lesions which are due to the oxidatively damaged form of guanine: 7,8-dihydro-8-oxoguanine (8-oxo-dGTP).</text>
</comment>
<gene>
    <name evidence="15" type="ORF">EVA92_04930</name>
</gene>
<comment type="similarity">
    <text evidence="4">Belongs to the Nth/MutY family.</text>
</comment>
<dbReference type="GO" id="GO:0032357">
    <property type="term" value="F:oxidized purine DNA binding"/>
    <property type="evidence" value="ECO:0007669"/>
    <property type="project" value="TreeGrafter"/>
</dbReference>
<keyword evidence="11" id="KW-0411">Iron-sulfur</keyword>